<dbReference type="GO" id="GO:0005737">
    <property type="term" value="C:cytoplasm"/>
    <property type="evidence" value="ECO:0007669"/>
    <property type="project" value="TreeGrafter"/>
</dbReference>
<feature type="compositionally biased region" description="Low complexity" evidence="1">
    <location>
        <begin position="1"/>
        <end position="25"/>
    </location>
</feature>
<dbReference type="GO" id="GO:0071204">
    <property type="term" value="C:histone pre-mRNA 3'end processing complex"/>
    <property type="evidence" value="ECO:0007669"/>
    <property type="project" value="TreeGrafter"/>
</dbReference>
<dbReference type="OrthoDB" id="265795at2759"/>
<dbReference type="InterPro" id="IPR029344">
    <property type="entry name" value="SLBP_RNA_bind"/>
</dbReference>
<dbReference type="AlphaFoldDB" id="A0A9K3LPB9"/>
<dbReference type="GO" id="GO:0006398">
    <property type="term" value="P:mRNA 3'-end processing by stem-loop binding and cleavage"/>
    <property type="evidence" value="ECO:0007669"/>
    <property type="project" value="TreeGrafter"/>
</dbReference>
<sequence length="291" mass="31784">MSSLVNTNNNNTNNDHTTTHNSTSNIAAISRIKPTVHKRGNTNAKKIKFHSTSCMDTTQQETAFHPLDVTVPQQAHKIQQRQKTIAKGKNTIGYDEYRKQVPLYKRHKFSMETPSTPDPTLDIPNKQWNGMVKAWRIALHKYDPVDLQQSFAKAHAEEQLLANNQPVVSDGSTPSKSSSSSSSSSSSLTVKEQELEQAKSMGLLDLVQLDGGNDAATTTAAAAAAAVVTSTFSQDESVMQMETNTTALGITDNSKEMSILDEWEQQAKANGEDDDLLSDGGDESDDDDDLL</sequence>
<feature type="compositionally biased region" description="Acidic residues" evidence="1">
    <location>
        <begin position="272"/>
        <end position="291"/>
    </location>
</feature>
<keyword evidence="4" id="KW-1185">Reference proteome</keyword>
<evidence type="ECO:0000256" key="1">
    <source>
        <dbReference type="SAM" id="MobiDB-lite"/>
    </source>
</evidence>
<feature type="region of interest" description="Disordered" evidence="1">
    <location>
        <begin position="1"/>
        <end position="27"/>
    </location>
</feature>
<proteinExistence type="predicted"/>
<dbReference type="Proteomes" id="UP000693970">
    <property type="component" value="Unassembled WGS sequence"/>
</dbReference>
<feature type="domain" description="Histone RNA hairpin-binding protein RNA-binding" evidence="2">
    <location>
        <begin position="74"/>
        <end position="144"/>
    </location>
</feature>
<dbReference type="GO" id="GO:0051028">
    <property type="term" value="P:mRNA transport"/>
    <property type="evidence" value="ECO:0007669"/>
    <property type="project" value="TreeGrafter"/>
</dbReference>
<evidence type="ECO:0000313" key="3">
    <source>
        <dbReference type="EMBL" id="KAG7365887.1"/>
    </source>
</evidence>
<protein>
    <submittedName>
        <fullName evidence="3">Histone RNA hairpin-binding domain containing protein</fullName>
    </submittedName>
</protein>
<name>A0A9K3LPB9_9STRA</name>
<dbReference type="GO" id="GO:0003729">
    <property type="term" value="F:mRNA binding"/>
    <property type="evidence" value="ECO:0007669"/>
    <property type="project" value="InterPro"/>
</dbReference>
<comment type="caution">
    <text evidence="3">The sequence shown here is derived from an EMBL/GenBank/DDBJ whole genome shotgun (WGS) entry which is preliminary data.</text>
</comment>
<accession>A0A9K3LPB9</accession>
<feature type="region of interest" description="Disordered" evidence="1">
    <location>
        <begin position="163"/>
        <end position="194"/>
    </location>
</feature>
<dbReference type="GO" id="GO:0071207">
    <property type="term" value="F:histone pre-mRNA stem-loop binding"/>
    <property type="evidence" value="ECO:0007669"/>
    <property type="project" value="TreeGrafter"/>
</dbReference>
<dbReference type="Pfam" id="PF15247">
    <property type="entry name" value="SLBP_RNA_bind"/>
    <property type="match status" value="1"/>
</dbReference>
<evidence type="ECO:0000313" key="4">
    <source>
        <dbReference type="Proteomes" id="UP000693970"/>
    </source>
</evidence>
<dbReference type="PANTHER" id="PTHR17408">
    <property type="entry name" value="HISTONE RNA HAIRPIN-BINDING PROTEIN"/>
    <property type="match status" value="1"/>
</dbReference>
<evidence type="ECO:0000259" key="2">
    <source>
        <dbReference type="Pfam" id="PF15247"/>
    </source>
</evidence>
<feature type="compositionally biased region" description="Polar residues" evidence="1">
    <location>
        <begin position="163"/>
        <end position="174"/>
    </location>
</feature>
<gene>
    <name evidence="3" type="ORF">IV203_028557</name>
</gene>
<dbReference type="EMBL" id="JAGRRH010000007">
    <property type="protein sequence ID" value="KAG7365887.1"/>
    <property type="molecule type" value="Genomic_DNA"/>
</dbReference>
<reference evidence="3" key="1">
    <citation type="journal article" date="2021" name="Sci. Rep.">
        <title>Diploid genomic architecture of Nitzschia inconspicua, an elite biomass production diatom.</title>
        <authorList>
            <person name="Oliver A."/>
            <person name="Podell S."/>
            <person name="Pinowska A."/>
            <person name="Traller J.C."/>
            <person name="Smith S.R."/>
            <person name="McClure R."/>
            <person name="Beliaev A."/>
            <person name="Bohutskyi P."/>
            <person name="Hill E.A."/>
            <person name="Rabines A."/>
            <person name="Zheng H."/>
            <person name="Allen L.Z."/>
            <person name="Kuo A."/>
            <person name="Grigoriev I.V."/>
            <person name="Allen A.E."/>
            <person name="Hazlebeck D."/>
            <person name="Allen E.E."/>
        </authorList>
    </citation>
    <scope>NUCLEOTIDE SEQUENCE</scope>
    <source>
        <strain evidence="3">Hildebrandi</strain>
    </source>
</reference>
<feature type="region of interest" description="Disordered" evidence="1">
    <location>
        <begin position="267"/>
        <end position="291"/>
    </location>
</feature>
<reference evidence="3" key="2">
    <citation type="submission" date="2021-04" db="EMBL/GenBank/DDBJ databases">
        <authorList>
            <person name="Podell S."/>
        </authorList>
    </citation>
    <scope>NUCLEOTIDE SEQUENCE</scope>
    <source>
        <strain evidence="3">Hildebrandi</strain>
    </source>
</reference>
<dbReference type="PANTHER" id="PTHR17408:SF0">
    <property type="entry name" value="HISTONE RNA HAIRPIN-BINDING PROTEIN"/>
    <property type="match status" value="1"/>
</dbReference>
<feature type="compositionally biased region" description="Low complexity" evidence="1">
    <location>
        <begin position="175"/>
        <end position="187"/>
    </location>
</feature>
<organism evidence="3 4">
    <name type="scientific">Nitzschia inconspicua</name>
    <dbReference type="NCBI Taxonomy" id="303405"/>
    <lineage>
        <taxon>Eukaryota</taxon>
        <taxon>Sar</taxon>
        <taxon>Stramenopiles</taxon>
        <taxon>Ochrophyta</taxon>
        <taxon>Bacillariophyta</taxon>
        <taxon>Bacillariophyceae</taxon>
        <taxon>Bacillariophycidae</taxon>
        <taxon>Bacillariales</taxon>
        <taxon>Bacillariaceae</taxon>
        <taxon>Nitzschia</taxon>
    </lineage>
</organism>
<dbReference type="InterPro" id="IPR026502">
    <property type="entry name" value="SLBP1/SLBP2"/>
</dbReference>